<sequence>MPLSPRGRRDYSPGARRSASPTRKGRSAYGESRAIFLGNISNDATYEDIAHLFSPYSDIANIDLKQDFAFVFLENPDRGDDAIRKLDRSTFLDRRIRVEWAKGNGRVKRREAERRHDAENRPNKTLFVVNFSRNTKDRDLQNLFEPFGKITRVDVRNNYAFVEFDNLEDAKAAKQKLHQSRLDNHVITVEYQAEKRGSGSEREPYGRERESDRYSSGNRGGGSRSWSRSPRRHDNRSRSRSRDRFGRDRRY</sequence>
<dbReference type="InterPro" id="IPR000504">
    <property type="entry name" value="RRM_dom"/>
</dbReference>
<dbReference type="EMBL" id="OVEO01000001">
    <property type="protein sequence ID" value="SPQ93473.1"/>
    <property type="molecule type" value="Genomic_DNA"/>
</dbReference>
<dbReference type="SUPFAM" id="SSF54928">
    <property type="entry name" value="RNA-binding domain, RBD"/>
    <property type="match status" value="2"/>
</dbReference>
<feature type="compositionally biased region" description="Basic and acidic residues" evidence="2">
    <location>
        <begin position="192"/>
        <end position="213"/>
    </location>
</feature>
<dbReference type="Gene3D" id="3.30.70.330">
    <property type="match status" value="2"/>
</dbReference>
<dbReference type="Pfam" id="PF00076">
    <property type="entry name" value="RRM_1"/>
    <property type="match status" value="2"/>
</dbReference>
<dbReference type="PANTHER" id="PTHR23147">
    <property type="entry name" value="SERINE/ARGININE RICH SPLICING FACTOR"/>
    <property type="match status" value="1"/>
</dbReference>
<dbReference type="InterPro" id="IPR012677">
    <property type="entry name" value="Nucleotide-bd_a/b_plait_sf"/>
</dbReference>
<reference evidence="4 5" key="1">
    <citation type="submission" date="2018-03" db="EMBL/GenBank/DDBJ databases">
        <authorList>
            <person name="Fogelqvist J."/>
        </authorList>
    </citation>
    <scope>NUCLEOTIDE SEQUENCE [LARGE SCALE GENOMIC DNA]</scope>
</reference>
<geneLocation type="mitochondrion" evidence="4"/>
<feature type="domain" description="RRM" evidence="3">
    <location>
        <begin position="33"/>
        <end position="103"/>
    </location>
</feature>
<dbReference type="AlphaFoldDB" id="A0A3P3Y007"/>
<keyword evidence="1" id="KW-0694">RNA-binding</keyword>
<name>A0A3P3Y007_PLABS</name>
<gene>
    <name evidence="4" type="ORF">PLBR_LOCUS688</name>
</gene>
<organism evidence="4 5">
    <name type="scientific">Plasmodiophora brassicae</name>
    <name type="common">Clubroot disease agent</name>
    <dbReference type="NCBI Taxonomy" id="37360"/>
    <lineage>
        <taxon>Eukaryota</taxon>
        <taxon>Sar</taxon>
        <taxon>Rhizaria</taxon>
        <taxon>Endomyxa</taxon>
        <taxon>Phytomyxea</taxon>
        <taxon>Plasmodiophorida</taxon>
        <taxon>Plasmodiophoridae</taxon>
        <taxon>Plasmodiophora</taxon>
    </lineage>
</organism>
<feature type="domain" description="RRM" evidence="3">
    <location>
        <begin position="124"/>
        <end position="194"/>
    </location>
</feature>
<evidence type="ECO:0000313" key="4">
    <source>
        <dbReference type="EMBL" id="SPQ93473.1"/>
    </source>
</evidence>
<evidence type="ECO:0000313" key="5">
    <source>
        <dbReference type="Proteomes" id="UP000290189"/>
    </source>
</evidence>
<keyword evidence="4" id="KW-0496">Mitochondrion</keyword>
<protein>
    <recommendedName>
        <fullName evidence="3">RRM domain-containing protein</fullName>
    </recommendedName>
</protein>
<evidence type="ECO:0000256" key="2">
    <source>
        <dbReference type="SAM" id="MobiDB-lite"/>
    </source>
</evidence>
<dbReference type="Proteomes" id="UP000290189">
    <property type="component" value="Unassembled WGS sequence"/>
</dbReference>
<dbReference type="PROSITE" id="PS50102">
    <property type="entry name" value="RRM"/>
    <property type="match status" value="2"/>
</dbReference>
<evidence type="ECO:0000259" key="3">
    <source>
        <dbReference type="PROSITE" id="PS50102"/>
    </source>
</evidence>
<evidence type="ECO:0000256" key="1">
    <source>
        <dbReference type="PROSITE-ProRule" id="PRU00176"/>
    </source>
</evidence>
<proteinExistence type="predicted"/>
<dbReference type="SMART" id="SM00360">
    <property type="entry name" value="RRM"/>
    <property type="match status" value="2"/>
</dbReference>
<feature type="region of interest" description="Disordered" evidence="2">
    <location>
        <begin position="188"/>
        <end position="251"/>
    </location>
</feature>
<dbReference type="InterPro" id="IPR050907">
    <property type="entry name" value="SRSF"/>
</dbReference>
<dbReference type="InterPro" id="IPR035979">
    <property type="entry name" value="RBD_domain_sf"/>
</dbReference>
<feature type="compositionally biased region" description="Basic and acidic residues" evidence="2">
    <location>
        <begin position="236"/>
        <end position="251"/>
    </location>
</feature>
<dbReference type="GO" id="GO:0003723">
    <property type="term" value="F:RNA binding"/>
    <property type="evidence" value="ECO:0007669"/>
    <property type="project" value="UniProtKB-UniRule"/>
</dbReference>
<accession>A0A3P3Y007</accession>
<feature type="region of interest" description="Disordered" evidence="2">
    <location>
        <begin position="1"/>
        <end position="26"/>
    </location>
</feature>